<gene>
    <name evidence="1" type="ORF">KBTEX_01482</name>
</gene>
<sequence length="172" mass="18645">MALAMSASVRHPLPGRRLGVLLVLIAAVATGCTALPVGQGGDKAAADRAYDAGRYRDAASRYQHYLESAPRDPHAWYRLGNARVELGRLRPAETAFYRALDADPAMARARHNLGLVQLRLAWRSLVEAHSRLPADAARDKRTAALAACLLQGLGTWQGPGQCPQRTDNEDEP</sequence>
<dbReference type="Gene3D" id="1.25.40.10">
    <property type="entry name" value="Tetratricopeptide repeat domain"/>
    <property type="match status" value="1"/>
</dbReference>
<proteinExistence type="predicted"/>
<organism evidence="1">
    <name type="scientific">uncultured organism</name>
    <dbReference type="NCBI Taxonomy" id="155900"/>
    <lineage>
        <taxon>unclassified sequences</taxon>
        <taxon>environmental samples</taxon>
    </lineage>
</organism>
<name>A0A5B8RAR7_9ZZZZ</name>
<dbReference type="AlphaFoldDB" id="A0A5B8RAR7"/>
<dbReference type="InterPro" id="IPR011990">
    <property type="entry name" value="TPR-like_helical_dom_sf"/>
</dbReference>
<dbReference type="SMART" id="SM00028">
    <property type="entry name" value="TPR"/>
    <property type="match status" value="1"/>
</dbReference>
<protein>
    <submittedName>
        <fullName evidence="1">Uncharacterized protein</fullName>
    </submittedName>
</protein>
<dbReference type="PROSITE" id="PS50005">
    <property type="entry name" value="TPR"/>
    <property type="match status" value="1"/>
</dbReference>
<dbReference type="SUPFAM" id="SSF48452">
    <property type="entry name" value="TPR-like"/>
    <property type="match status" value="1"/>
</dbReference>
<accession>A0A5B8RAR7</accession>
<reference evidence="1" key="1">
    <citation type="submission" date="2019-06" db="EMBL/GenBank/DDBJ databases">
        <authorList>
            <person name="Murdoch R.W."/>
            <person name="Fathepure B."/>
        </authorList>
    </citation>
    <scope>NUCLEOTIDE SEQUENCE</scope>
</reference>
<evidence type="ECO:0000313" key="1">
    <source>
        <dbReference type="EMBL" id="QEA05163.1"/>
    </source>
</evidence>
<dbReference type="InterPro" id="IPR019734">
    <property type="entry name" value="TPR_rpt"/>
</dbReference>
<dbReference type="Pfam" id="PF13432">
    <property type="entry name" value="TPR_16"/>
    <property type="match status" value="1"/>
</dbReference>
<dbReference type="EMBL" id="MN079096">
    <property type="protein sequence ID" value="QEA05163.1"/>
    <property type="molecule type" value="Genomic_DNA"/>
</dbReference>